<dbReference type="Gene3D" id="2.40.50.180">
    <property type="entry name" value="CheA-289, Domain 4"/>
    <property type="match status" value="1"/>
</dbReference>
<feature type="domain" description="CheW-like" evidence="1">
    <location>
        <begin position="8"/>
        <end position="149"/>
    </location>
</feature>
<comment type="caution">
    <text evidence="2">The sequence shown here is derived from an EMBL/GenBank/DDBJ whole genome shotgun (WGS) entry which is preliminary data.</text>
</comment>
<gene>
    <name evidence="2" type="ORF">C8D97_10860</name>
</gene>
<dbReference type="RefSeq" id="WP_109763952.1">
    <property type="nucleotide sequence ID" value="NZ_QGGU01000008.1"/>
</dbReference>
<dbReference type="Pfam" id="PF01584">
    <property type="entry name" value="CheW"/>
    <property type="match status" value="1"/>
</dbReference>
<dbReference type="SMART" id="SM00260">
    <property type="entry name" value="CheW"/>
    <property type="match status" value="1"/>
</dbReference>
<dbReference type="PANTHER" id="PTHR22617">
    <property type="entry name" value="CHEMOTAXIS SENSOR HISTIDINE KINASE-RELATED"/>
    <property type="match status" value="1"/>
</dbReference>
<dbReference type="Proteomes" id="UP000245790">
    <property type="component" value="Unassembled WGS sequence"/>
</dbReference>
<evidence type="ECO:0000259" key="1">
    <source>
        <dbReference type="PROSITE" id="PS50851"/>
    </source>
</evidence>
<dbReference type="OrthoDB" id="9790406at2"/>
<dbReference type="GO" id="GO:0006935">
    <property type="term" value="P:chemotaxis"/>
    <property type="evidence" value="ECO:0007669"/>
    <property type="project" value="InterPro"/>
</dbReference>
<dbReference type="PANTHER" id="PTHR22617:SF23">
    <property type="entry name" value="CHEMOTAXIS PROTEIN CHEW"/>
    <property type="match status" value="1"/>
</dbReference>
<dbReference type="EMBL" id="QGGU01000008">
    <property type="protein sequence ID" value="PWK49151.1"/>
    <property type="molecule type" value="Genomic_DNA"/>
</dbReference>
<accession>A0A316FJN6</accession>
<dbReference type="Gene3D" id="2.30.30.40">
    <property type="entry name" value="SH3 Domains"/>
    <property type="match status" value="1"/>
</dbReference>
<dbReference type="SUPFAM" id="SSF50341">
    <property type="entry name" value="CheW-like"/>
    <property type="match status" value="1"/>
</dbReference>
<reference evidence="2 3" key="1">
    <citation type="submission" date="2018-05" db="EMBL/GenBank/DDBJ databases">
        <title>Genomic Encyclopedia of Type Strains, Phase IV (KMG-IV): sequencing the most valuable type-strain genomes for metagenomic binning, comparative biology and taxonomic classification.</title>
        <authorList>
            <person name="Goeker M."/>
        </authorList>
    </citation>
    <scope>NUCLEOTIDE SEQUENCE [LARGE SCALE GENOMIC DNA]</scope>
    <source>
        <strain evidence="2 3">DSM 25350</strain>
    </source>
</reference>
<name>A0A316FJN6_9GAMM</name>
<proteinExistence type="predicted"/>
<organism evidence="2 3">
    <name type="scientific">Pleionea mediterranea</name>
    <dbReference type="NCBI Taxonomy" id="523701"/>
    <lineage>
        <taxon>Bacteria</taxon>
        <taxon>Pseudomonadati</taxon>
        <taxon>Pseudomonadota</taxon>
        <taxon>Gammaproteobacteria</taxon>
        <taxon>Oceanospirillales</taxon>
        <taxon>Pleioneaceae</taxon>
        <taxon>Pleionea</taxon>
    </lineage>
</organism>
<dbReference type="GO" id="GO:0007165">
    <property type="term" value="P:signal transduction"/>
    <property type="evidence" value="ECO:0007669"/>
    <property type="project" value="InterPro"/>
</dbReference>
<dbReference type="InterPro" id="IPR039315">
    <property type="entry name" value="CheW"/>
</dbReference>
<dbReference type="InterPro" id="IPR036061">
    <property type="entry name" value="CheW-like_dom_sf"/>
</dbReference>
<dbReference type="InterPro" id="IPR002545">
    <property type="entry name" value="CheW-lke_dom"/>
</dbReference>
<dbReference type="AlphaFoldDB" id="A0A316FJN6"/>
<sequence length="158" mass="17846">MIATHADSHQYLSFGLQEEAYCIDILMVQEIRALEKVKPIPNAPKFVLGVINLRGQVIPVVDLRKRFNLSKPDTSQKPVTIYIELENLQKIGIVVDYVSDVHEIYPSMIKKNPDITNTVDTTYLDGIVTVDDAMIAIINMNKVFEKKELSDLSNLISD</sequence>
<keyword evidence="3" id="KW-1185">Reference proteome</keyword>
<evidence type="ECO:0000313" key="2">
    <source>
        <dbReference type="EMBL" id="PWK49151.1"/>
    </source>
</evidence>
<dbReference type="GO" id="GO:0005829">
    <property type="term" value="C:cytosol"/>
    <property type="evidence" value="ECO:0007669"/>
    <property type="project" value="TreeGrafter"/>
</dbReference>
<protein>
    <submittedName>
        <fullName evidence="2">CheW protein</fullName>
    </submittedName>
</protein>
<dbReference type="PROSITE" id="PS50851">
    <property type="entry name" value="CHEW"/>
    <property type="match status" value="1"/>
</dbReference>
<evidence type="ECO:0000313" key="3">
    <source>
        <dbReference type="Proteomes" id="UP000245790"/>
    </source>
</evidence>